<dbReference type="Proteomes" id="UP000765509">
    <property type="component" value="Unassembled WGS sequence"/>
</dbReference>
<dbReference type="Pfam" id="PF00176">
    <property type="entry name" value="SNF2-rel_dom"/>
    <property type="match status" value="1"/>
</dbReference>
<evidence type="ECO:0000259" key="4">
    <source>
        <dbReference type="Pfam" id="PF00176"/>
    </source>
</evidence>
<dbReference type="InterPro" id="IPR027417">
    <property type="entry name" value="P-loop_NTPase"/>
</dbReference>
<evidence type="ECO:0000313" key="6">
    <source>
        <dbReference type="Proteomes" id="UP000765509"/>
    </source>
</evidence>
<dbReference type="Gene3D" id="3.40.50.10810">
    <property type="entry name" value="Tandem AAA-ATPase domain"/>
    <property type="match status" value="1"/>
</dbReference>
<name>A0A9Q3CBL8_9BASI</name>
<sequence>MMTPPNSIIQTALLPHQKNGLAFLWDREIPNLQSAHNLWATSPPGSTFNGRHIITNKVVSSFKSLSTNAPLGGLLADDMGLGKTIQAISLIGTSKKQLIKNPQHSTPTLLNYQLAI</sequence>
<keyword evidence="6" id="KW-1185">Reference proteome</keyword>
<dbReference type="GO" id="GO:0006281">
    <property type="term" value="P:DNA repair"/>
    <property type="evidence" value="ECO:0007669"/>
    <property type="project" value="TreeGrafter"/>
</dbReference>
<protein>
    <recommendedName>
        <fullName evidence="4">SNF2 N-terminal domain-containing protein</fullName>
    </recommendedName>
</protein>
<proteinExistence type="predicted"/>
<gene>
    <name evidence="5" type="ORF">O181_019900</name>
</gene>
<accession>A0A9Q3CBL8</accession>
<dbReference type="InterPro" id="IPR000330">
    <property type="entry name" value="SNF2_N"/>
</dbReference>
<dbReference type="PANTHER" id="PTHR45626">
    <property type="entry name" value="TRANSCRIPTION TERMINATION FACTOR 2-RELATED"/>
    <property type="match status" value="1"/>
</dbReference>
<reference evidence="5" key="1">
    <citation type="submission" date="2021-03" db="EMBL/GenBank/DDBJ databases">
        <title>Draft genome sequence of rust myrtle Austropuccinia psidii MF-1, a brazilian biotype.</title>
        <authorList>
            <person name="Quecine M.C."/>
            <person name="Pachon D.M.R."/>
            <person name="Bonatelli M.L."/>
            <person name="Correr F.H."/>
            <person name="Franceschini L.M."/>
            <person name="Leite T.F."/>
            <person name="Margarido G.R.A."/>
            <person name="Almeida C.A."/>
            <person name="Ferrarezi J.A."/>
            <person name="Labate C.A."/>
        </authorList>
    </citation>
    <scope>NUCLEOTIDE SEQUENCE</scope>
    <source>
        <strain evidence="5">MF-1</strain>
    </source>
</reference>
<organism evidence="5 6">
    <name type="scientific">Austropuccinia psidii MF-1</name>
    <dbReference type="NCBI Taxonomy" id="1389203"/>
    <lineage>
        <taxon>Eukaryota</taxon>
        <taxon>Fungi</taxon>
        <taxon>Dikarya</taxon>
        <taxon>Basidiomycota</taxon>
        <taxon>Pucciniomycotina</taxon>
        <taxon>Pucciniomycetes</taxon>
        <taxon>Pucciniales</taxon>
        <taxon>Sphaerophragmiaceae</taxon>
        <taxon>Austropuccinia</taxon>
    </lineage>
</organism>
<keyword evidence="2" id="KW-0378">Hydrolase</keyword>
<dbReference type="GO" id="GO:0016787">
    <property type="term" value="F:hydrolase activity"/>
    <property type="evidence" value="ECO:0007669"/>
    <property type="project" value="UniProtKB-KW"/>
</dbReference>
<dbReference type="InterPro" id="IPR038718">
    <property type="entry name" value="SNF2-like_sf"/>
</dbReference>
<dbReference type="GO" id="GO:0008094">
    <property type="term" value="F:ATP-dependent activity, acting on DNA"/>
    <property type="evidence" value="ECO:0007669"/>
    <property type="project" value="TreeGrafter"/>
</dbReference>
<dbReference type="InterPro" id="IPR050628">
    <property type="entry name" value="SNF2_RAD54_helicase_TF"/>
</dbReference>
<dbReference type="GO" id="GO:0005634">
    <property type="term" value="C:nucleus"/>
    <property type="evidence" value="ECO:0007669"/>
    <property type="project" value="TreeGrafter"/>
</dbReference>
<evidence type="ECO:0000256" key="1">
    <source>
        <dbReference type="ARBA" id="ARBA00022741"/>
    </source>
</evidence>
<comment type="caution">
    <text evidence="5">The sequence shown here is derived from an EMBL/GenBank/DDBJ whole genome shotgun (WGS) entry which is preliminary data.</text>
</comment>
<dbReference type="AlphaFoldDB" id="A0A9Q3CBL8"/>
<dbReference type="SUPFAM" id="SSF52540">
    <property type="entry name" value="P-loop containing nucleoside triphosphate hydrolases"/>
    <property type="match status" value="1"/>
</dbReference>
<evidence type="ECO:0000313" key="5">
    <source>
        <dbReference type="EMBL" id="MBW0480185.1"/>
    </source>
</evidence>
<feature type="domain" description="SNF2 N-terminal" evidence="4">
    <location>
        <begin position="16"/>
        <end position="98"/>
    </location>
</feature>
<keyword evidence="3" id="KW-0067">ATP-binding</keyword>
<dbReference type="GO" id="GO:0005524">
    <property type="term" value="F:ATP binding"/>
    <property type="evidence" value="ECO:0007669"/>
    <property type="project" value="UniProtKB-KW"/>
</dbReference>
<evidence type="ECO:0000256" key="2">
    <source>
        <dbReference type="ARBA" id="ARBA00022801"/>
    </source>
</evidence>
<dbReference type="OrthoDB" id="2801544at2759"/>
<keyword evidence="1" id="KW-0547">Nucleotide-binding</keyword>
<evidence type="ECO:0000256" key="3">
    <source>
        <dbReference type="ARBA" id="ARBA00022840"/>
    </source>
</evidence>
<dbReference type="EMBL" id="AVOT02005868">
    <property type="protein sequence ID" value="MBW0480185.1"/>
    <property type="molecule type" value="Genomic_DNA"/>
</dbReference>